<keyword evidence="3" id="KW-0731">Sigma factor</keyword>
<evidence type="ECO:0000256" key="6">
    <source>
        <dbReference type="SAM" id="MobiDB-lite"/>
    </source>
</evidence>
<dbReference type="Gene3D" id="1.10.10.10">
    <property type="entry name" value="Winged helix-like DNA-binding domain superfamily/Winged helix DNA-binding domain"/>
    <property type="match status" value="1"/>
</dbReference>
<keyword evidence="5" id="KW-0804">Transcription</keyword>
<dbReference type="InterPro" id="IPR007627">
    <property type="entry name" value="RNA_pol_sigma70_r2"/>
</dbReference>
<keyword evidence="4" id="KW-0238">DNA-binding</keyword>
<evidence type="ECO:0000256" key="5">
    <source>
        <dbReference type="ARBA" id="ARBA00023163"/>
    </source>
</evidence>
<keyword evidence="2" id="KW-0805">Transcription regulation</keyword>
<evidence type="ECO:0000259" key="7">
    <source>
        <dbReference type="Pfam" id="PF04542"/>
    </source>
</evidence>
<evidence type="ECO:0000256" key="4">
    <source>
        <dbReference type="ARBA" id="ARBA00023125"/>
    </source>
</evidence>
<dbReference type="Pfam" id="PF08281">
    <property type="entry name" value="Sigma70_r4_2"/>
    <property type="match status" value="1"/>
</dbReference>
<dbReference type="GO" id="GO:0003677">
    <property type="term" value="F:DNA binding"/>
    <property type="evidence" value="ECO:0007669"/>
    <property type="project" value="UniProtKB-KW"/>
</dbReference>
<comment type="similarity">
    <text evidence="1">Belongs to the sigma-70 factor family. ECF subfamily.</text>
</comment>
<dbReference type="PATRIC" id="fig|1346791.3.peg.4538"/>
<keyword evidence="10" id="KW-1185">Reference proteome</keyword>
<dbReference type="InterPro" id="IPR014284">
    <property type="entry name" value="RNA_pol_sigma-70_dom"/>
</dbReference>
<dbReference type="NCBIfam" id="TIGR02937">
    <property type="entry name" value="sigma70-ECF"/>
    <property type="match status" value="1"/>
</dbReference>
<organism evidence="9 10">
    <name type="scientific">Sphingobium ummariense RL-3</name>
    <dbReference type="NCBI Taxonomy" id="1346791"/>
    <lineage>
        <taxon>Bacteria</taxon>
        <taxon>Pseudomonadati</taxon>
        <taxon>Pseudomonadota</taxon>
        <taxon>Alphaproteobacteria</taxon>
        <taxon>Sphingomonadales</taxon>
        <taxon>Sphingomonadaceae</taxon>
        <taxon>Sphingobium</taxon>
    </lineage>
</organism>
<dbReference type="InterPro" id="IPR036388">
    <property type="entry name" value="WH-like_DNA-bd_sf"/>
</dbReference>
<gene>
    <name evidence="9" type="ORF">M529_23490</name>
</gene>
<protein>
    <submittedName>
        <fullName evidence="9">ECF-type sigma factor</fullName>
    </submittedName>
</protein>
<dbReference type="RefSeq" id="WP_021320141.1">
    <property type="nucleotide sequence ID" value="NZ_AUWY01000136.1"/>
</dbReference>
<dbReference type="InterPro" id="IPR013249">
    <property type="entry name" value="RNA_pol_sigma70_r4_t2"/>
</dbReference>
<dbReference type="Proteomes" id="UP000015523">
    <property type="component" value="Unassembled WGS sequence"/>
</dbReference>
<evidence type="ECO:0000313" key="10">
    <source>
        <dbReference type="Proteomes" id="UP000015523"/>
    </source>
</evidence>
<evidence type="ECO:0000256" key="1">
    <source>
        <dbReference type="ARBA" id="ARBA00010641"/>
    </source>
</evidence>
<evidence type="ECO:0000256" key="2">
    <source>
        <dbReference type="ARBA" id="ARBA00023015"/>
    </source>
</evidence>
<dbReference type="eggNOG" id="COG1595">
    <property type="taxonomic scope" value="Bacteria"/>
</dbReference>
<dbReference type="EMBL" id="AUWY01000136">
    <property type="protein sequence ID" value="EQB29745.1"/>
    <property type="molecule type" value="Genomic_DNA"/>
</dbReference>
<dbReference type="GO" id="GO:0016987">
    <property type="term" value="F:sigma factor activity"/>
    <property type="evidence" value="ECO:0007669"/>
    <property type="project" value="UniProtKB-KW"/>
</dbReference>
<feature type="region of interest" description="Disordered" evidence="6">
    <location>
        <begin position="1"/>
        <end position="22"/>
    </location>
</feature>
<dbReference type="InterPro" id="IPR039425">
    <property type="entry name" value="RNA_pol_sigma-70-like"/>
</dbReference>
<dbReference type="Gene3D" id="1.10.1740.10">
    <property type="match status" value="1"/>
</dbReference>
<dbReference type="STRING" id="1346791.M529_23490"/>
<comment type="caution">
    <text evidence="9">The sequence shown here is derived from an EMBL/GenBank/DDBJ whole genome shotgun (WGS) entry which is preliminary data.</text>
</comment>
<name>T0ILP4_9SPHN</name>
<feature type="domain" description="RNA polymerase sigma-70 region 2" evidence="7">
    <location>
        <begin position="56"/>
        <end position="118"/>
    </location>
</feature>
<dbReference type="AlphaFoldDB" id="T0ILP4"/>
<dbReference type="SUPFAM" id="SSF88659">
    <property type="entry name" value="Sigma3 and sigma4 domains of RNA polymerase sigma factors"/>
    <property type="match status" value="1"/>
</dbReference>
<evidence type="ECO:0000313" key="9">
    <source>
        <dbReference type="EMBL" id="EQB29745.1"/>
    </source>
</evidence>
<dbReference type="Pfam" id="PF04542">
    <property type="entry name" value="Sigma70_r2"/>
    <property type="match status" value="1"/>
</dbReference>
<dbReference type="InterPro" id="IPR013325">
    <property type="entry name" value="RNA_pol_sigma_r2"/>
</dbReference>
<dbReference type="GO" id="GO:0006352">
    <property type="term" value="P:DNA-templated transcription initiation"/>
    <property type="evidence" value="ECO:0007669"/>
    <property type="project" value="InterPro"/>
</dbReference>
<reference evidence="9 10" key="1">
    <citation type="journal article" date="2013" name="Genome Announc.">
        <title>Draft Genome Sequence of Sphingobium ummariense Strain RL-3, a Hexachlorocyclohexane-Degrading Bacterium.</title>
        <authorList>
            <person name="Kohli P."/>
            <person name="Dua A."/>
            <person name="Sangwan N."/>
            <person name="Oldach P."/>
            <person name="Khurana J.P."/>
            <person name="Lal R."/>
        </authorList>
    </citation>
    <scope>NUCLEOTIDE SEQUENCE [LARGE SCALE GENOMIC DNA]</scope>
    <source>
        <strain evidence="9 10">RL-3</strain>
    </source>
</reference>
<dbReference type="PANTHER" id="PTHR43133">
    <property type="entry name" value="RNA POLYMERASE ECF-TYPE SIGMA FACTO"/>
    <property type="match status" value="1"/>
</dbReference>
<dbReference type="OrthoDB" id="7041663at2"/>
<accession>T0ILP4</accession>
<proteinExistence type="inferred from homology"/>
<feature type="domain" description="RNA polymerase sigma factor 70 region 4 type 2" evidence="8">
    <location>
        <begin position="142"/>
        <end position="192"/>
    </location>
</feature>
<dbReference type="InterPro" id="IPR013324">
    <property type="entry name" value="RNA_pol_sigma_r3/r4-like"/>
</dbReference>
<evidence type="ECO:0000259" key="8">
    <source>
        <dbReference type="Pfam" id="PF08281"/>
    </source>
</evidence>
<sequence>MGSDFLSRLISKPSSGPTDAGRLRHAQETLDSWSSLMAAAQDGHGGAYRRLLGEVSEWLTRYFQRRLPSGQVDDAIQETLLAIHRRRHTYDPRYPFGPWLAAIAKNKWVDQLRKLSRRPLVELSDEIPVEDHETAIVSRSVLTGLLEQLRPAQAQSILLVRVQGYSVEDASRQTGLSPSAVKMNIHRGIARLAAIIEKTPDVE</sequence>
<evidence type="ECO:0000256" key="3">
    <source>
        <dbReference type="ARBA" id="ARBA00023082"/>
    </source>
</evidence>
<dbReference type="SUPFAM" id="SSF88946">
    <property type="entry name" value="Sigma2 domain of RNA polymerase sigma factors"/>
    <property type="match status" value="1"/>
</dbReference>
<dbReference type="PANTHER" id="PTHR43133:SF58">
    <property type="entry name" value="ECF RNA POLYMERASE SIGMA FACTOR SIGD"/>
    <property type="match status" value="1"/>
</dbReference>